<reference evidence="1" key="1">
    <citation type="submission" date="2020-02" db="EMBL/GenBank/DDBJ databases">
        <authorList>
            <person name="Meier V. D."/>
        </authorList>
    </citation>
    <scope>NUCLEOTIDE SEQUENCE</scope>
    <source>
        <strain evidence="1">AVDCRST_MAG77</strain>
    </source>
</reference>
<sequence>MATHRNAVIACPLLTMIEGRASAAGLVQRDARGQRAQ</sequence>
<gene>
    <name evidence="1" type="ORF">AVDCRST_MAG77-1725</name>
</gene>
<dbReference type="EMBL" id="CADCTC010000111">
    <property type="protein sequence ID" value="CAA9244836.1"/>
    <property type="molecule type" value="Genomic_DNA"/>
</dbReference>
<proteinExistence type="predicted"/>
<accession>A0A6J4IAH3</accession>
<protein>
    <submittedName>
        <fullName evidence="1">Uncharacterized protein</fullName>
    </submittedName>
</protein>
<evidence type="ECO:0000313" key="1">
    <source>
        <dbReference type="EMBL" id="CAA9244836.1"/>
    </source>
</evidence>
<organism evidence="1">
    <name type="scientific">uncultured Chloroflexota bacterium</name>
    <dbReference type="NCBI Taxonomy" id="166587"/>
    <lineage>
        <taxon>Bacteria</taxon>
        <taxon>Bacillati</taxon>
        <taxon>Chloroflexota</taxon>
        <taxon>environmental samples</taxon>
    </lineage>
</organism>
<name>A0A6J4IAH3_9CHLR</name>
<dbReference type="AlphaFoldDB" id="A0A6J4IAH3"/>